<evidence type="ECO:0000313" key="2">
    <source>
        <dbReference type="EMBL" id="GAH91186.1"/>
    </source>
</evidence>
<dbReference type="InterPro" id="IPR000281">
    <property type="entry name" value="HTH_RpiR"/>
</dbReference>
<proteinExistence type="predicted"/>
<organism evidence="2">
    <name type="scientific">marine sediment metagenome</name>
    <dbReference type="NCBI Taxonomy" id="412755"/>
    <lineage>
        <taxon>unclassified sequences</taxon>
        <taxon>metagenomes</taxon>
        <taxon>ecological metagenomes</taxon>
    </lineage>
</organism>
<dbReference type="PANTHER" id="PTHR30514:SF18">
    <property type="entry name" value="RPIR-FAMILY TRANSCRIPTIONAL REGULATOR"/>
    <property type="match status" value="1"/>
</dbReference>
<dbReference type="Gene3D" id="1.10.10.10">
    <property type="entry name" value="Winged helix-like DNA-binding domain superfamily/Winged helix DNA-binding domain"/>
    <property type="match status" value="1"/>
</dbReference>
<sequence>MNPKKEKNYIDLPSRIKDNYKKFSEGQKLIATYLLKHSDKAAFFTAANLGRVVGVSESTVVRFADFLGYEGYPALQKDLQNRIKDKLNTVSRLKKSIKIANGGGKHSIRSFP</sequence>
<dbReference type="Pfam" id="PF01418">
    <property type="entry name" value="HTH_6"/>
    <property type="match status" value="1"/>
</dbReference>
<gene>
    <name evidence="2" type="ORF">S06H3_03237</name>
</gene>
<dbReference type="InterPro" id="IPR009057">
    <property type="entry name" value="Homeodomain-like_sf"/>
</dbReference>
<dbReference type="EMBL" id="BARV01001031">
    <property type="protein sequence ID" value="GAH91186.1"/>
    <property type="molecule type" value="Genomic_DNA"/>
</dbReference>
<name>X1J905_9ZZZZ</name>
<dbReference type="PROSITE" id="PS51071">
    <property type="entry name" value="HTH_RPIR"/>
    <property type="match status" value="1"/>
</dbReference>
<reference evidence="2" key="1">
    <citation type="journal article" date="2014" name="Front. Microbiol.">
        <title>High frequency of phylogenetically diverse reductive dehalogenase-homologous genes in deep subseafloor sedimentary metagenomes.</title>
        <authorList>
            <person name="Kawai M."/>
            <person name="Futagami T."/>
            <person name="Toyoda A."/>
            <person name="Takaki Y."/>
            <person name="Nishi S."/>
            <person name="Hori S."/>
            <person name="Arai W."/>
            <person name="Tsubouchi T."/>
            <person name="Morono Y."/>
            <person name="Uchiyama I."/>
            <person name="Ito T."/>
            <person name="Fujiyama A."/>
            <person name="Inagaki F."/>
            <person name="Takami H."/>
        </authorList>
    </citation>
    <scope>NUCLEOTIDE SEQUENCE</scope>
    <source>
        <strain evidence="2">Expedition CK06-06</strain>
    </source>
</reference>
<dbReference type="GO" id="GO:0003677">
    <property type="term" value="F:DNA binding"/>
    <property type="evidence" value="ECO:0007669"/>
    <property type="project" value="InterPro"/>
</dbReference>
<dbReference type="GO" id="GO:0003700">
    <property type="term" value="F:DNA-binding transcription factor activity"/>
    <property type="evidence" value="ECO:0007669"/>
    <property type="project" value="InterPro"/>
</dbReference>
<accession>X1J905</accession>
<evidence type="ECO:0000259" key="1">
    <source>
        <dbReference type="PROSITE" id="PS51071"/>
    </source>
</evidence>
<dbReference type="GO" id="GO:0097367">
    <property type="term" value="F:carbohydrate derivative binding"/>
    <property type="evidence" value="ECO:0007669"/>
    <property type="project" value="InterPro"/>
</dbReference>
<dbReference type="AlphaFoldDB" id="X1J905"/>
<protein>
    <recommendedName>
        <fullName evidence="1">HTH rpiR-type domain-containing protein</fullName>
    </recommendedName>
</protein>
<dbReference type="SUPFAM" id="SSF46689">
    <property type="entry name" value="Homeodomain-like"/>
    <property type="match status" value="1"/>
</dbReference>
<dbReference type="InterPro" id="IPR036388">
    <property type="entry name" value="WH-like_DNA-bd_sf"/>
</dbReference>
<dbReference type="PANTHER" id="PTHR30514">
    <property type="entry name" value="GLUCOKINASE"/>
    <property type="match status" value="1"/>
</dbReference>
<feature type="domain" description="HTH rpiR-type" evidence="1">
    <location>
        <begin position="10"/>
        <end position="86"/>
    </location>
</feature>
<comment type="caution">
    <text evidence="2">The sequence shown here is derived from an EMBL/GenBank/DDBJ whole genome shotgun (WGS) entry which is preliminary data.</text>
</comment>
<dbReference type="InterPro" id="IPR047640">
    <property type="entry name" value="RpiR-like"/>
</dbReference>